<keyword evidence="7" id="KW-1185">Reference proteome</keyword>
<evidence type="ECO:0000313" key="7">
    <source>
        <dbReference type="Proteomes" id="UP000297299"/>
    </source>
</evidence>
<sequence length="140" mass="15398">MHVQPPLLISCADPRITPEKFFGLEFAEAAIIRNAGGRTHPALSSLPALESLGNTGTIIVIHHTDCGMSHYSESEFQDRSKMKHPEIDLHGEAFGVIVDPEKTVKKDVEYLKSFESWGKANVEIVGLVLDTFSGVVKRVI</sequence>
<feature type="binding site" evidence="4">
    <location>
        <position position="13"/>
    </location>
    <ligand>
        <name>Zn(2+)</name>
        <dbReference type="ChEBI" id="CHEBI:29105"/>
    </ligand>
</feature>
<comment type="similarity">
    <text evidence="1 5">Belongs to the beta-class carbonic anhydrase family.</text>
</comment>
<accession>A0A4Y8CR30</accession>
<evidence type="ECO:0000256" key="5">
    <source>
        <dbReference type="RuleBase" id="RU003956"/>
    </source>
</evidence>
<dbReference type="OrthoDB" id="10248475at2759"/>
<dbReference type="PANTHER" id="PTHR43175:SF3">
    <property type="entry name" value="CARBON DISULFIDE HYDROLASE"/>
    <property type="match status" value="1"/>
</dbReference>
<evidence type="ECO:0000256" key="3">
    <source>
        <dbReference type="ARBA" id="ARBA00022833"/>
    </source>
</evidence>
<comment type="function">
    <text evidence="5">Reversible hydration of carbon dioxide.</text>
</comment>
<evidence type="ECO:0000256" key="1">
    <source>
        <dbReference type="ARBA" id="ARBA00006217"/>
    </source>
</evidence>
<comment type="cofactor">
    <cofactor evidence="4">
        <name>Zn(2+)</name>
        <dbReference type="ChEBI" id="CHEBI:29105"/>
    </cofactor>
    <text evidence="4">Binds 1 zinc ion per subunit.</text>
</comment>
<dbReference type="Proteomes" id="UP000297299">
    <property type="component" value="Unassembled WGS sequence"/>
</dbReference>
<dbReference type="STRING" id="38488.A0A4Y8CR30"/>
<dbReference type="EC" id="4.2.1.1" evidence="5"/>
<dbReference type="Gene3D" id="3.40.1050.10">
    <property type="entry name" value="Carbonic anhydrase"/>
    <property type="match status" value="1"/>
</dbReference>
<dbReference type="Pfam" id="PF00484">
    <property type="entry name" value="Pro_CA"/>
    <property type="match status" value="1"/>
</dbReference>
<dbReference type="SUPFAM" id="SSF53056">
    <property type="entry name" value="beta-carbonic anhydrase, cab"/>
    <property type="match status" value="1"/>
</dbReference>
<keyword evidence="5" id="KW-0456">Lyase</keyword>
<proteinExistence type="inferred from homology"/>
<dbReference type="InterPro" id="IPR036874">
    <property type="entry name" value="Carbonic_anhydrase_sf"/>
</dbReference>
<evidence type="ECO:0000313" key="6">
    <source>
        <dbReference type="EMBL" id="TEY40780.1"/>
    </source>
</evidence>
<reference evidence="6 7" key="1">
    <citation type="submission" date="2017-11" db="EMBL/GenBank/DDBJ databases">
        <title>Comparative genomics of Botrytis spp.</title>
        <authorList>
            <person name="Valero-Jimenez C.A."/>
            <person name="Tapia P."/>
            <person name="Veloso J."/>
            <person name="Silva-Moreno E."/>
            <person name="Staats M."/>
            <person name="Valdes J.H."/>
            <person name="Van Kan J.A.L."/>
        </authorList>
    </citation>
    <scope>NUCLEOTIDE SEQUENCE [LARGE SCALE GENOMIC DNA]</scope>
    <source>
        <strain evidence="6 7">MUCL2830</strain>
    </source>
</reference>
<gene>
    <name evidence="6" type="ORF">BOTCAL_0421g00060</name>
</gene>
<feature type="binding site" evidence="4">
    <location>
        <position position="66"/>
    </location>
    <ligand>
        <name>Zn(2+)</name>
        <dbReference type="ChEBI" id="CHEBI:29105"/>
    </ligand>
</feature>
<dbReference type="AlphaFoldDB" id="A0A4Y8CR30"/>
<evidence type="ECO:0000256" key="2">
    <source>
        <dbReference type="ARBA" id="ARBA00022723"/>
    </source>
</evidence>
<dbReference type="SMART" id="SM00947">
    <property type="entry name" value="Pro_CA"/>
    <property type="match status" value="1"/>
</dbReference>
<keyword evidence="3 4" id="KW-0862">Zinc</keyword>
<dbReference type="InterPro" id="IPR001765">
    <property type="entry name" value="Carbonic_anhydrase"/>
</dbReference>
<dbReference type="GO" id="GO:0004089">
    <property type="term" value="F:carbonate dehydratase activity"/>
    <property type="evidence" value="ECO:0007669"/>
    <property type="project" value="UniProtKB-UniRule"/>
</dbReference>
<feature type="binding site" evidence="4">
    <location>
        <position position="63"/>
    </location>
    <ligand>
        <name>Zn(2+)</name>
        <dbReference type="ChEBI" id="CHEBI:29105"/>
    </ligand>
</feature>
<dbReference type="PANTHER" id="PTHR43175">
    <property type="entry name" value="CARBONIC ANHYDRASE"/>
    <property type="match status" value="1"/>
</dbReference>
<dbReference type="GO" id="GO:0008270">
    <property type="term" value="F:zinc ion binding"/>
    <property type="evidence" value="ECO:0007669"/>
    <property type="project" value="UniProtKB-UniRule"/>
</dbReference>
<comment type="catalytic activity">
    <reaction evidence="5">
        <text>hydrogencarbonate + H(+) = CO2 + H2O</text>
        <dbReference type="Rhea" id="RHEA:10748"/>
        <dbReference type="ChEBI" id="CHEBI:15377"/>
        <dbReference type="ChEBI" id="CHEBI:15378"/>
        <dbReference type="ChEBI" id="CHEBI:16526"/>
        <dbReference type="ChEBI" id="CHEBI:17544"/>
        <dbReference type="EC" id="4.2.1.1"/>
    </reaction>
</comment>
<keyword evidence="2 4" id="KW-0479">Metal-binding</keyword>
<evidence type="ECO:0000256" key="4">
    <source>
        <dbReference type="PIRSR" id="PIRSR601765-1"/>
    </source>
</evidence>
<dbReference type="EMBL" id="PHWZ01000420">
    <property type="protein sequence ID" value="TEY40780.1"/>
    <property type="molecule type" value="Genomic_DNA"/>
</dbReference>
<comment type="caution">
    <text evidence="6">The sequence shown here is derived from an EMBL/GenBank/DDBJ whole genome shotgun (WGS) entry which is preliminary data.</text>
</comment>
<name>A0A4Y8CR30_9HELO</name>
<organism evidence="6 7">
    <name type="scientific">Botryotinia calthae</name>
    <dbReference type="NCBI Taxonomy" id="38488"/>
    <lineage>
        <taxon>Eukaryota</taxon>
        <taxon>Fungi</taxon>
        <taxon>Dikarya</taxon>
        <taxon>Ascomycota</taxon>
        <taxon>Pezizomycotina</taxon>
        <taxon>Leotiomycetes</taxon>
        <taxon>Helotiales</taxon>
        <taxon>Sclerotiniaceae</taxon>
        <taxon>Botryotinia</taxon>
    </lineage>
</organism>
<feature type="binding site" evidence="4">
    <location>
        <position position="11"/>
    </location>
    <ligand>
        <name>Zn(2+)</name>
        <dbReference type="ChEBI" id="CHEBI:29105"/>
    </ligand>
</feature>
<protein>
    <recommendedName>
        <fullName evidence="5">Carbonic anhydrase</fullName>
        <ecNumber evidence="5">4.2.1.1</ecNumber>
    </recommendedName>
    <alternativeName>
        <fullName evidence="5">Carbonate dehydratase</fullName>
    </alternativeName>
</protein>